<keyword evidence="1 2" id="KW-0808">Transferase</keyword>
<protein>
    <submittedName>
        <fullName evidence="2">Succinyl-CoA--L-malate CoA-transferase beta subunit</fullName>
        <ecNumber evidence="2">2.8.3.22</ecNumber>
    </submittedName>
</protein>
<evidence type="ECO:0000313" key="2">
    <source>
        <dbReference type="EMBL" id="MQY26138.1"/>
    </source>
</evidence>
<dbReference type="InterPro" id="IPR003673">
    <property type="entry name" value="CoA-Trfase_fam_III"/>
</dbReference>
<dbReference type="EC" id="2.8.3.22" evidence="2"/>
<dbReference type="SUPFAM" id="SSF89796">
    <property type="entry name" value="CoA-transferase family III (CaiB/BaiF)"/>
    <property type="match status" value="1"/>
</dbReference>
<evidence type="ECO:0000313" key="3">
    <source>
        <dbReference type="Proteomes" id="UP000431401"/>
    </source>
</evidence>
<dbReference type="PANTHER" id="PTHR48207">
    <property type="entry name" value="SUCCINATE--HYDROXYMETHYLGLUTARATE COA-TRANSFERASE"/>
    <property type="match status" value="1"/>
</dbReference>
<dbReference type="EMBL" id="WEGI01000003">
    <property type="protein sequence ID" value="MQY26138.1"/>
    <property type="molecule type" value="Genomic_DNA"/>
</dbReference>
<dbReference type="GO" id="GO:0008410">
    <property type="term" value="F:CoA-transferase activity"/>
    <property type="evidence" value="ECO:0007669"/>
    <property type="project" value="TreeGrafter"/>
</dbReference>
<proteinExistence type="predicted"/>
<dbReference type="Proteomes" id="UP000431401">
    <property type="component" value="Unassembled WGS sequence"/>
</dbReference>
<dbReference type="OrthoDB" id="9797653at2"/>
<comment type="caution">
    <text evidence="2">The sequence shown here is derived from an EMBL/GenBank/DDBJ whole genome shotgun (WGS) entry which is preliminary data.</text>
</comment>
<gene>
    <name evidence="2" type="primary">smtB_2</name>
    <name evidence="2" type="ORF">NRB56_16990</name>
</gene>
<dbReference type="PANTHER" id="PTHR48207:SF3">
    <property type="entry name" value="SUCCINATE--HYDROXYMETHYLGLUTARATE COA-TRANSFERASE"/>
    <property type="match status" value="1"/>
</dbReference>
<dbReference type="Pfam" id="PF02515">
    <property type="entry name" value="CoA_transf_3"/>
    <property type="match status" value="1"/>
</dbReference>
<dbReference type="AlphaFoldDB" id="A0A7K0DKF9"/>
<dbReference type="Gene3D" id="3.30.1540.10">
    <property type="entry name" value="formyl-coa transferase, domain 3"/>
    <property type="match status" value="1"/>
</dbReference>
<organism evidence="2 3">
    <name type="scientific">Nocardia aurantia</name>
    <dbReference type="NCBI Taxonomy" id="2585199"/>
    <lineage>
        <taxon>Bacteria</taxon>
        <taxon>Bacillati</taxon>
        <taxon>Actinomycetota</taxon>
        <taxon>Actinomycetes</taxon>
        <taxon>Mycobacteriales</taxon>
        <taxon>Nocardiaceae</taxon>
        <taxon>Nocardia</taxon>
    </lineage>
</organism>
<dbReference type="InterPro" id="IPR044855">
    <property type="entry name" value="CoA-Trfase_III_dom3_sf"/>
</dbReference>
<reference evidence="2 3" key="1">
    <citation type="submission" date="2019-10" db="EMBL/GenBank/DDBJ databases">
        <title>Nocardia macrotermitis sp. nov. and Nocardia aurantia sp. nov., isolated from the gut of fungus growing-termite Macrotermes natalensis.</title>
        <authorList>
            <person name="Benndorf R."/>
            <person name="Schwitalla J."/>
            <person name="Martin K."/>
            <person name="De Beer W."/>
            <person name="Kaster A.-K."/>
            <person name="Vollmers J."/>
            <person name="Poulsen M."/>
            <person name="Beemelmanns C."/>
        </authorList>
    </citation>
    <scope>NUCLEOTIDE SEQUENCE [LARGE SCALE GENOMIC DNA]</scope>
    <source>
        <strain evidence="2 3">RB56</strain>
    </source>
</reference>
<sequence length="404" mass="43499">MADLTTATPGPLHDLRVIEMGQLLAGPFCGQLLGDFGAEVIKLESPGQGDPMREWGREKPKGRSLWWPVVARNKKSVTCNLRTPQGQDLARRLIAKADVVVENFRPGTLERWGLDYETLRADNPGLILTRVTGYGQSGPYAGRAGFGSIGEAMGGIRYTTGDPDHQPARTGISLGDSLAAVFATIGTLAAVHHRELTGRGQIVDSAIYEAVLAMMESLLPEWDITGYQRERTGAVLPNVAPSNVYPTAGGEMILIAANQDTVYTRLTAAMRRPDLAAAQRFATHSARGENMAELDDIIAEWTSARPADEVLTLLHEAGVPAGRIYTARDMFADPHFAAREAIVRLAHPDLGDFPMQNVFPRLSETPGSVRHTGPELGEHSTEIYSTLLGLSSDELAGLATAGIV</sequence>
<dbReference type="InterPro" id="IPR050483">
    <property type="entry name" value="CoA-transferase_III_domain"/>
</dbReference>
<keyword evidence="3" id="KW-1185">Reference proteome</keyword>
<evidence type="ECO:0000256" key="1">
    <source>
        <dbReference type="ARBA" id="ARBA00022679"/>
    </source>
</evidence>
<dbReference type="Gene3D" id="3.40.50.10540">
    <property type="entry name" value="Crotonobetainyl-coa:carnitine coa-transferase, domain 1"/>
    <property type="match status" value="1"/>
</dbReference>
<dbReference type="RefSeq" id="WP_153340066.1">
    <property type="nucleotide sequence ID" value="NZ_WEGI01000003.1"/>
</dbReference>
<name>A0A7K0DKF9_9NOCA</name>
<accession>A0A7K0DKF9</accession>
<dbReference type="InterPro" id="IPR023606">
    <property type="entry name" value="CoA-Trfase_III_dom_1_sf"/>
</dbReference>